<organism evidence="5">
    <name type="scientific">Strombidium rassoulzadegani</name>
    <dbReference type="NCBI Taxonomy" id="1082188"/>
    <lineage>
        <taxon>Eukaryota</taxon>
        <taxon>Sar</taxon>
        <taxon>Alveolata</taxon>
        <taxon>Ciliophora</taxon>
        <taxon>Intramacronucleata</taxon>
        <taxon>Spirotrichea</taxon>
        <taxon>Oligotrichia</taxon>
        <taxon>Strombidiidae</taxon>
        <taxon>Strombidium</taxon>
    </lineage>
</organism>
<name>A0A7S3FSP1_9SPIT</name>
<dbReference type="InterPro" id="IPR001680">
    <property type="entry name" value="WD40_rpt"/>
</dbReference>
<reference evidence="5" key="1">
    <citation type="submission" date="2021-01" db="EMBL/GenBank/DDBJ databases">
        <authorList>
            <person name="Corre E."/>
            <person name="Pelletier E."/>
            <person name="Niang G."/>
            <person name="Scheremetjew M."/>
            <person name="Finn R."/>
            <person name="Kale V."/>
            <person name="Holt S."/>
            <person name="Cochrane G."/>
            <person name="Meng A."/>
            <person name="Brown T."/>
            <person name="Cohen L."/>
        </authorList>
    </citation>
    <scope>NUCLEOTIDE SEQUENCE</scope>
    <source>
        <strain evidence="5">Ras09</strain>
    </source>
</reference>
<dbReference type="InterPro" id="IPR036322">
    <property type="entry name" value="WD40_repeat_dom_sf"/>
</dbReference>
<feature type="region of interest" description="Disordered" evidence="4">
    <location>
        <begin position="214"/>
        <end position="233"/>
    </location>
</feature>
<evidence type="ECO:0000256" key="2">
    <source>
        <dbReference type="ARBA" id="ARBA00022737"/>
    </source>
</evidence>
<dbReference type="SMART" id="SM00320">
    <property type="entry name" value="WD40"/>
    <property type="match status" value="2"/>
</dbReference>
<evidence type="ECO:0000256" key="3">
    <source>
        <dbReference type="ARBA" id="ARBA00025740"/>
    </source>
</evidence>
<protein>
    <submittedName>
        <fullName evidence="5">Uncharacterized protein</fullName>
    </submittedName>
</protein>
<dbReference type="PANTHER" id="PTHR11227">
    <property type="entry name" value="WD-REPEAT PROTEIN INTERACTING WITH PHOSPHOINOSIDES WIPI -RELATED"/>
    <property type="match status" value="1"/>
</dbReference>
<keyword evidence="2" id="KW-0677">Repeat</keyword>
<proteinExistence type="inferred from homology"/>
<dbReference type="SUPFAM" id="SSF50978">
    <property type="entry name" value="WD40 repeat-like"/>
    <property type="match status" value="1"/>
</dbReference>
<dbReference type="GO" id="GO:0005737">
    <property type="term" value="C:cytoplasm"/>
    <property type="evidence" value="ECO:0007669"/>
    <property type="project" value="UniProtKB-ARBA"/>
</dbReference>
<gene>
    <name evidence="5" type="ORF">SRAS04492_LOCUS1121</name>
</gene>
<dbReference type="InterPro" id="IPR015943">
    <property type="entry name" value="WD40/YVTN_repeat-like_dom_sf"/>
</dbReference>
<sequence length="311" mass="34697">MMFRTNILALVGGGQKPKFATSKVFLWDDLSLKCIGELSFKTTVRAVKITKDKMVIVLDNRTYVYNFDDLRLIDAIETCPNPKGLVALNPDPENLVLVTPDKKQRGHVLINCFEKNKKDVIQVHQGSLSAMALNYAGTLLATTSEKGTLIRIFSTDSGLPLQELRRGRNEAIIFSLCFDMKGQWLACSSDRSTIHIFTVNIKLDQPNAIKLSDEEAKVADDGDGDGEGGERRENKKSKFNFIKTILPKYFDSEWSYGRFKVPGDNANQKCTCAFTQDSSHLIVVSNDGVYYKAQIPKTPGNCQIVETKSLV</sequence>
<dbReference type="AlphaFoldDB" id="A0A7S3FSP1"/>
<evidence type="ECO:0000313" key="5">
    <source>
        <dbReference type="EMBL" id="CAE0229337.1"/>
    </source>
</evidence>
<dbReference type="Gene3D" id="2.130.10.10">
    <property type="entry name" value="YVTN repeat-like/Quinoprotein amine dehydrogenase"/>
    <property type="match status" value="1"/>
</dbReference>
<dbReference type="InterPro" id="IPR048720">
    <property type="entry name" value="PROPPIN"/>
</dbReference>
<dbReference type="Pfam" id="PF21032">
    <property type="entry name" value="PROPPIN"/>
    <property type="match status" value="1"/>
</dbReference>
<evidence type="ECO:0000256" key="4">
    <source>
        <dbReference type="SAM" id="MobiDB-lite"/>
    </source>
</evidence>
<evidence type="ECO:0000256" key="1">
    <source>
        <dbReference type="ARBA" id="ARBA00022574"/>
    </source>
</evidence>
<accession>A0A7S3FSP1</accession>
<comment type="similarity">
    <text evidence="3">Belongs to the WD repeat PROPPIN family.</text>
</comment>
<dbReference type="EMBL" id="HBIA01002077">
    <property type="protein sequence ID" value="CAE0229337.1"/>
    <property type="molecule type" value="Transcribed_RNA"/>
</dbReference>
<keyword evidence="1" id="KW-0853">WD repeat</keyword>